<feature type="region of interest" description="Disordered" evidence="1">
    <location>
        <begin position="67"/>
        <end position="87"/>
    </location>
</feature>
<reference evidence="3" key="2">
    <citation type="submission" date="2024-02" db="EMBL/GenBank/DDBJ databases">
        <title>Comparative genomics of Cryptococcus and Kwoniella reveals pathogenesis evolution and contrasting modes of karyotype evolution via chromosome fusion or intercentromeric recombination.</title>
        <authorList>
            <person name="Coelho M.A."/>
            <person name="David-Palma M."/>
            <person name="Shea T."/>
            <person name="Bowers K."/>
            <person name="McGinley-Smith S."/>
            <person name="Mohammad A.W."/>
            <person name="Gnirke A."/>
            <person name="Yurkov A.M."/>
            <person name="Nowrousian M."/>
            <person name="Sun S."/>
            <person name="Cuomo C.A."/>
            <person name="Heitman J."/>
        </authorList>
    </citation>
    <scope>NUCLEOTIDE SEQUENCE</scope>
    <source>
        <strain evidence="3">CBS 10117</strain>
    </source>
</reference>
<protein>
    <recommendedName>
        <fullName evidence="2">N-acetyltransferase domain-containing protein</fullName>
    </recommendedName>
</protein>
<dbReference type="GO" id="GO:0016747">
    <property type="term" value="F:acyltransferase activity, transferring groups other than amino-acyl groups"/>
    <property type="evidence" value="ECO:0007669"/>
    <property type="project" value="InterPro"/>
</dbReference>
<dbReference type="CDD" id="cd04301">
    <property type="entry name" value="NAT_SF"/>
    <property type="match status" value="1"/>
</dbReference>
<dbReference type="InterPro" id="IPR016181">
    <property type="entry name" value="Acyl_CoA_acyltransferase"/>
</dbReference>
<organism evidence="3 4">
    <name type="scientific">Kwoniella dejecticola CBS 10117</name>
    <dbReference type="NCBI Taxonomy" id="1296121"/>
    <lineage>
        <taxon>Eukaryota</taxon>
        <taxon>Fungi</taxon>
        <taxon>Dikarya</taxon>
        <taxon>Basidiomycota</taxon>
        <taxon>Agaricomycotina</taxon>
        <taxon>Tremellomycetes</taxon>
        <taxon>Tremellales</taxon>
        <taxon>Cryptococcaceae</taxon>
        <taxon>Kwoniella</taxon>
    </lineage>
</organism>
<feature type="domain" description="N-acetyltransferase" evidence="2">
    <location>
        <begin position="18"/>
        <end position="195"/>
    </location>
</feature>
<dbReference type="PROSITE" id="PS51186">
    <property type="entry name" value="GNAT"/>
    <property type="match status" value="1"/>
</dbReference>
<dbReference type="KEGG" id="kdj:28965571"/>
<sequence>MASSSSTSSSNGRVRPSFTLKVAETKDEIEACYDIRIEVFSVEQGFPLETEIDEYDPTSIHFLLTTPIPSPPSEQTTTPPSIGEASSTTEKAIGTIRYVPSLSKLTRLAIDKEYRSFGFGRVLVDGMHEWVKQNALGQGLKVVEKENGEGKKVVKIKCHSQIPVIPFYAKLGYVAEGPEFDEEGAPHRLMTHEVEI</sequence>
<evidence type="ECO:0000313" key="4">
    <source>
        <dbReference type="Proteomes" id="UP000078595"/>
    </source>
</evidence>
<dbReference type="GeneID" id="28965571"/>
<proteinExistence type="predicted"/>
<dbReference type="Pfam" id="PF13673">
    <property type="entry name" value="Acetyltransf_10"/>
    <property type="match status" value="1"/>
</dbReference>
<dbReference type="Proteomes" id="UP000078595">
    <property type="component" value="Chromosome 2"/>
</dbReference>
<evidence type="ECO:0000256" key="1">
    <source>
        <dbReference type="SAM" id="MobiDB-lite"/>
    </source>
</evidence>
<dbReference type="RefSeq" id="XP_018265506.2">
    <property type="nucleotide sequence ID" value="XM_018405225.2"/>
</dbReference>
<dbReference type="AlphaFoldDB" id="A0AAJ8KL41"/>
<accession>A0AAJ8KL41</accession>
<reference evidence="3" key="1">
    <citation type="submission" date="2013-07" db="EMBL/GenBank/DDBJ databases">
        <authorList>
            <consortium name="The Broad Institute Genome Sequencing Platform"/>
            <person name="Cuomo C."/>
            <person name="Litvintseva A."/>
            <person name="Chen Y."/>
            <person name="Heitman J."/>
            <person name="Sun S."/>
            <person name="Springer D."/>
            <person name="Dromer F."/>
            <person name="Young S.K."/>
            <person name="Zeng Q."/>
            <person name="Gargeya S."/>
            <person name="Fitzgerald M."/>
            <person name="Abouelleil A."/>
            <person name="Alvarado L."/>
            <person name="Berlin A.M."/>
            <person name="Chapman S.B."/>
            <person name="Dewar J."/>
            <person name="Goldberg J."/>
            <person name="Griggs A."/>
            <person name="Gujja S."/>
            <person name="Hansen M."/>
            <person name="Howarth C."/>
            <person name="Imamovic A."/>
            <person name="Larimer J."/>
            <person name="McCowan C."/>
            <person name="Murphy C."/>
            <person name="Pearson M."/>
            <person name="Priest M."/>
            <person name="Roberts A."/>
            <person name="Saif S."/>
            <person name="Shea T."/>
            <person name="Sykes S."/>
            <person name="Wortman J."/>
            <person name="Nusbaum C."/>
            <person name="Birren B."/>
        </authorList>
    </citation>
    <scope>NUCLEOTIDE SEQUENCE</scope>
    <source>
        <strain evidence="3">CBS 10117</strain>
    </source>
</reference>
<dbReference type="EMBL" id="CP144531">
    <property type="protein sequence ID" value="WWC59435.1"/>
    <property type="molecule type" value="Genomic_DNA"/>
</dbReference>
<dbReference type="InterPro" id="IPR000182">
    <property type="entry name" value="GNAT_dom"/>
</dbReference>
<keyword evidence="4" id="KW-1185">Reference proteome</keyword>
<name>A0AAJ8KL41_9TREE</name>
<gene>
    <name evidence="3" type="ORF">I303_101991</name>
</gene>
<evidence type="ECO:0000313" key="3">
    <source>
        <dbReference type="EMBL" id="WWC59435.1"/>
    </source>
</evidence>
<evidence type="ECO:0000259" key="2">
    <source>
        <dbReference type="PROSITE" id="PS51186"/>
    </source>
</evidence>
<dbReference type="SUPFAM" id="SSF55729">
    <property type="entry name" value="Acyl-CoA N-acyltransferases (Nat)"/>
    <property type="match status" value="1"/>
</dbReference>
<dbReference type="Gene3D" id="3.40.630.30">
    <property type="match status" value="1"/>
</dbReference>